<keyword evidence="1" id="KW-1133">Transmembrane helix</keyword>
<keyword evidence="3" id="KW-1185">Reference proteome</keyword>
<dbReference type="AlphaFoldDB" id="A0A919CUG4"/>
<gene>
    <name evidence="2" type="ORF">GCM10010508_16220</name>
</gene>
<comment type="caution">
    <text evidence="2">The sequence shown here is derived from an EMBL/GenBank/DDBJ whole genome shotgun (WGS) entry which is preliminary data.</text>
</comment>
<dbReference type="RefSeq" id="WP_190177061.1">
    <property type="nucleotide sequence ID" value="NZ_BMVF01000004.1"/>
</dbReference>
<protein>
    <submittedName>
        <fullName evidence="2">Uncharacterized protein</fullName>
    </submittedName>
</protein>
<feature type="transmembrane region" description="Helical" evidence="1">
    <location>
        <begin position="82"/>
        <end position="103"/>
    </location>
</feature>
<organism evidence="2 3">
    <name type="scientific">Streptomyces naganishii JCM 4654</name>
    <dbReference type="NCBI Taxonomy" id="1306179"/>
    <lineage>
        <taxon>Bacteria</taxon>
        <taxon>Bacillati</taxon>
        <taxon>Actinomycetota</taxon>
        <taxon>Actinomycetes</taxon>
        <taxon>Kitasatosporales</taxon>
        <taxon>Streptomycetaceae</taxon>
        <taxon>Streptomyces</taxon>
    </lineage>
</organism>
<dbReference type="Proteomes" id="UP000608955">
    <property type="component" value="Unassembled WGS sequence"/>
</dbReference>
<dbReference type="EMBL" id="BMVF01000004">
    <property type="protein sequence ID" value="GHD86835.1"/>
    <property type="molecule type" value="Genomic_DNA"/>
</dbReference>
<reference evidence="2" key="2">
    <citation type="submission" date="2020-09" db="EMBL/GenBank/DDBJ databases">
        <authorList>
            <person name="Sun Q."/>
            <person name="Ohkuma M."/>
        </authorList>
    </citation>
    <scope>NUCLEOTIDE SEQUENCE</scope>
    <source>
        <strain evidence="2">JCM 4654</strain>
    </source>
</reference>
<evidence type="ECO:0000313" key="3">
    <source>
        <dbReference type="Proteomes" id="UP000608955"/>
    </source>
</evidence>
<keyword evidence="1" id="KW-0472">Membrane</keyword>
<name>A0A919CUG4_9ACTN</name>
<keyword evidence="1" id="KW-0812">Transmembrane</keyword>
<evidence type="ECO:0000313" key="2">
    <source>
        <dbReference type="EMBL" id="GHD86835.1"/>
    </source>
</evidence>
<proteinExistence type="predicted"/>
<accession>A0A919CUG4</accession>
<sequence length="108" mass="12144">MANVGTKGPYFGCPCTHQAECRGVRETGSHGPNKADRFDPATRRTCWSLALSQLDYAARRWTRYGWDAGHEKALVLLTDSWMLLRLVCLTMSNGFALLCLLPLRRASR</sequence>
<reference evidence="2" key="1">
    <citation type="journal article" date="2014" name="Int. J. Syst. Evol. Microbiol.">
        <title>Complete genome sequence of Corynebacterium casei LMG S-19264T (=DSM 44701T), isolated from a smear-ripened cheese.</title>
        <authorList>
            <consortium name="US DOE Joint Genome Institute (JGI-PGF)"/>
            <person name="Walter F."/>
            <person name="Albersmeier A."/>
            <person name="Kalinowski J."/>
            <person name="Ruckert C."/>
        </authorList>
    </citation>
    <scope>NUCLEOTIDE SEQUENCE</scope>
    <source>
        <strain evidence="2">JCM 4654</strain>
    </source>
</reference>
<evidence type="ECO:0000256" key="1">
    <source>
        <dbReference type="SAM" id="Phobius"/>
    </source>
</evidence>